<evidence type="ECO:0000313" key="1">
    <source>
        <dbReference type="EMBL" id="KAJ7694377.1"/>
    </source>
</evidence>
<keyword evidence="2" id="KW-1185">Reference proteome</keyword>
<proteinExistence type="predicted"/>
<sequence>MIMLEPRLPPELEREIFRTTAFLHPGRIPTLLLVAQRVKIWVEPFLYQIVVFTPGALFDGVLSSIKPFTSMQFRPATRTKPRSFFRDHVRHLCIGLQDLPAEDVEEVLSSCSDVTNLLLFVDLDPRLFDLVARMPLQRLCTDLRGLFAEGIDLTHPLFTNITHFDIIDSTASMEDWAGLALLPSLTHLAFNDDESLHAFRGALENCKSLLVLVVLCHPSNPELSTFASDVRFVVVRSASMRYRQDWQRGARGGTDYWRTAESFIARRRSGNIDPLCFAVNHAWDAAD</sequence>
<dbReference type="Proteomes" id="UP001221757">
    <property type="component" value="Unassembled WGS sequence"/>
</dbReference>
<evidence type="ECO:0000313" key="2">
    <source>
        <dbReference type="Proteomes" id="UP001221757"/>
    </source>
</evidence>
<name>A0AAD7GL97_MYCRO</name>
<organism evidence="1 2">
    <name type="scientific">Mycena rosella</name>
    <name type="common">Pink bonnet</name>
    <name type="synonym">Agaricus rosellus</name>
    <dbReference type="NCBI Taxonomy" id="1033263"/>
    <lineage>
        <taxon>Eukaryota</taxon>
        <taxon>Fungi</taxon>
        <taxon>Dikarya</taxon>
        <taxon>Basidiomycota</taxon>
        <taxon>Agaricomycotina</taxon>
        <taxon>Agaricomycetes</taxon>
        <taxon>Agaricomycetidae</taxon>
        <taxon>Agaricales</taxon>
        <taxon>Marasmiineae</taxon>
        <taxon>Mycenaceae</taxon>
        <taxon>Mycena</taxon>
    </lineage>
</organism>
<dbReference type="AlphaFoldDB" id="A0AAD7GL97"/>
<protein>
    <submittedName>
        <fullName evidence="1">Uncharacterized protein</fullName>
    </submittedName>
</protein>
<accession>A0AAD7GL97</accession>
<reference evidence="1" key="1">
    <citation type="submission" date="2023-03" db="EMBL/GenBank/DDBJ databases">
        <title>Massive genome expansion in bonnet fungi (Mycena s.s.) driven by repeated elements and novel gene families across ecological guilds.</title>
        <authorList>
            <consortium name="Lawrence Berkeley National Laboratory"/>
            <person name="Harder C.B."/>
            <person name="Miyauchi S."/>
            <person name="Viragh M."/>
            <person name="Kuo A."/>
            <person name="Thoen E."/>
            <person name="Andreopoulos B."/>
            <person name="Lu D."/>
            <person name="Skrede I."/>
            <person name="Drula E."/>
            <person name="Henrissat B."/>
            <person name="Morin E."/>
            <person name="Kohler A."/>
            <person name="Barry K."/>
            <person name="LaButti K."/>
            <person name="Morin E."/>
            <person name="Salamov A."/>
            <person name="Lipzen A."/>
            <person name="Mereny Z."/>
            <person name="Hegedus B."/>
            <person name="Baldrian P."/>
            <person name="Stursova M."/>
            <person name="Weitz H."/>
            <person name="Taylor A."/>
            <person name="Grigoriev I.V."/>
            <person name="Nagy L.G."/>
            <person name="Martin F."/>
            <person name="Kauserud H."/>
        </authorList>
    </citation>
    <scope>NUCLEOTIDE SEQUENCE</scope>
    <source>
        <strain evidence="1">CBHHK067</strain>
    </source>
</reference>
<dbReference type="EMBL" id="JARKIE010000042">
    <property type="protein sequence ID" value="KAJ7694377.1"/>
    <property type="molecule type" value="Genomic_DNA"/>
</dbReference>
<gene>
    <name evidence="1" type="ORF">B0H17DRAFT_1057510</name>
</gene>
<comment type="caution">
    <text evidence="1">The sequence shown here is derived from an EMBL/GenBank/DDBJ whole genome shotgun (WGS) entry which is preliminary data.</text>
</comment>